<name>A0ABR6NEF9_9SPHN</name>
<dbReference type="Gene3D" id="3.30.1590.10">
    <property type="entry name" value="Maltooligosyl trehalose synthase, domain 2"/>
    <property type="match status" value="1"/>
</dbReference>
<keyword evidence="3" id="KW-0413">Isomerase</keyword>
<dbReference type="PANTHER" id="PTHR10357:SF216">
    <property type="entry name" value="MALTOOLIGOSYL TREHALOSE SYNTHASE-RELATED"/>
    <property type="match status" value="1"/>
</dbReference>
<dbReference type="InterPro" id="IPR013797">
    <property type="entry name" value="Maltooligo_trehalose_synth_4"/>
</dbReference>
<dbReference type="Gene3D" id="3.20.20.80">
    <property type="entry name" value="Glycosidases"/>
    <property type="match status" value="1"/>
</dbReference>
<evidence type="ECO:0000313" key="4">
    <source>
        <dbReference type="Proteomes" id="UP001138540"/>
    </source>
</evidence>
<organism evidence="3 4">
    <name type="scientific">Sphingobium lignivorans</name>
    <dbReference type="NCBI Taxonomy" id="2735886"/>
    <lineage>
        <taxon>Bacteria</taxon>
        <taxon>Pseudomonadati</taxon>
        <taxon>Pseudomonadota</taxon>
        <taxon>Alphaproteobacteria</taxon>
        <taxon>Sphingomonadales</taxon>
        <taxon>Sphingomonadaceae</taxon>
        <taxon>Sphingobium</taxon>
    </lineage>
</organism>
<dbReference type="EC" id="5.4.99.15" evidence="3"/>
<dbReference type="Pfam" id="PF00128">
    <property type="entry name" value="Alpha-amylase"/>
    <property type="match status" value="1"/>
</dbReference>
<dbReference type="RefSeq" id="WP_184150905.1">
    <property type="nucleotide sequence ID" value="NZ_JACHKA010000001.1"/>
</dbReference>
<reference evidence="3 4" key="1">
    <citation type="submission" date="2020-08" db="EMBL/GenBank/DDBJ databases">
        <title>Exploring microbial biodiversity for novel pathways involved in the catabolism of aromatic compounds derived from lignin.</title>
        <authorList>
            <person name="Elkins J."/>
        </authorList>
    </citation>
    <scope>NUCLEOTIDE SEQUENCE [LARGE SCALE GENOMIC DNA]</scope>
    <source>
        <strain evidence="3 4">B1D3A</strain>
    </source>
</reference>
<dbReference type="InterPro" id="IPR012767">
    <property type="entry name" value="Trehalose_TreY"/>
</dbReference>
<feature type="domain" description="Glycosyl hydrolase family 13 catalytic" evidence="2">
    <location>
        <begin position="9"/>
        <end position="688"/>
    </location>
</feature>
<dbReference type="Gene3D" id="1.10.150.200">
    <property type="entry name" value="Maltooligosyl trehalose synthase, domain 3"/>
    <property type="match status" value="1"/>
</dbReference>
<dbReference type="PANTHER" id="PTHR10357">
    <property type="entry name" value="ALPHA-AMYLASE FAMILY MEMBER"/>
    <property type="match status" value="1"/>
</dbReference>
<dbReference type="NCBIfam" id="TIGR02401">
    <property type="entry name" value="trehalose_TreY"/>
    <property type="match status" value="1"/>
</dbReference>
<dbReference type="SMART" id="SM00642">
    <property type="entry name" value="Aamy"/>
    <property type="match status" value="1"/>
</dbReference>
<evidence type="ECO:0000256" key="1">
    <source>
        <dbReference type="SAM" id="MobiDB-lite"/>
    </source>
</evidence>
<protein>
    <submittedName>
        <fullName evidence="3">(1-&gt;4)-alpha-D-glucan 1-alpha-D-glucosylmutase</fullName>
        <ecNumber evidence="3">5.4.99.15</ecNumber>
    </submittedName>
</protein>
<dbReference type="InterPro" id="IPR006047">
    <property type="entry name" value="GH13_cat_dom"/>
</dbReference>
<accession>A0ABR6NEF9</accession>
<dbReference type="GO" id="GO:0047470">
    <property type="term" value="F:(1,4)-alpha-D-glucan 1-alpha-D-glucosylmutase activity"/>
    <property type="evidence" value="ECO:0007669"/>
    <property type="project" value="UniProtKB-EC"/>
</dbReference>
<dbReference type="SUPFAM" id="SSF51445">
    <property type="entry name" value="(Trans)glycosidases"/>
    <property type="match status" value="1"/>
</dbReference>
<gene>
    <name evidence="3" type="ORF">HNP60_001016</name>
</gene>
<dbReference type="InterPro" id="IPR017853">
    <property type="entry name" value="GH"/>
</dbReference>
<keyword evidence="4" id="KW-1185">Reference proteome</keyword>
<evidence type="ECO:0000313" key="3">
    <source>
        <dbReference type="EMBL" id="MBB5985042.1"/>
    </source>
</evidence>
<dbReference type="EMBL" id="JACHKA010000001">
    <property type="protein sequence ID" value="MBB5985042.1"/>
    <property type="molecule type" value="Genomic_DNA"/>
</dbReference>
<feature type="region of interest" description="Disordered" evidence="1">
    <location>
        <begin position="735"/>
        <end position="761"/>
    </location>
</feature>
<sequence length="761" mass="83477">MAHRAAPGLVATYRVQLRNGVDLDAVRARIPWLRTLGISHLYLSPLFTAATGSTHGYDVVDPNEVDPVLGGEEAFERLAHAARDADMGLVLDIVPNHMVLSPENPYLADVMREGPASRYAAMFDIDWRRGPLHFAVLDGSPADLLSAGDISLAGDADAPALRIYDQHYPLREGSLSALPPDEALTGESLRQLLDRQHWSVGHWRTSADAITHRRFFNISSLIGVRQEDPDVFDFTHRWIIRHVQAGHIQGLRVDHIDGLARPGAYLRRLRDAVGVLPIWVEKIVKEGEAMPAGWPVEGMSGYEFMAPVTQLLTAPEGLQALREAANGCLPGDTGAEVRTVRAQLLEHVFGPELDRVSHAASQALAASLPAAQAVRAAIAQLALHWPVYRSYAADALPPGARLAGALEAARADRLPSEALGPVFNLLSAPDDPQARTFAARFEQLTGALTAKSEEDTVFFRSVAYLPFCEVGAEPDLQPIDAAGFEQCMAARAQETPCALTGLSTHDTKRSADARAAIIALTYLPALGERLYARGRALAAERALPDRWGIYAAQVALMMYREPDRDARSADHLAKAMREAKDNSSHEDPAIETEERAAAVTTRLMQELADHLVWSAEERQAFEAIHGDLVLAQTALQLTAPGIPDIYQGTELTSIALTDPDNRRQVDWDAMDARADMDARDVRKLDLTRDLLARRRQQPELFAMGRYTLTAGDDALYVRRDWQEQSFTMAIELPRRMRPKAPETQRSGSGSLDVPLATEQST</sequence>
<comment type="caution">
    <text evidence="3">The sequence shown here is derived from an EMBL/GenBank/DDBJ whole genome shotgun (WGS) entry which is preliminary data.</text>
</comment>
<evidence type="ECO:0000259" key="2">
    <source>
        <dbReference type="SMART" id="SM00642"/>
    </source>
</evidence>
<dbReference type="Gene3D" id="1.10.10.470">
    <property type="entry name" value="Maltooligosyl trehalose synthase, domain 4"/>
    <property type="match status" value="1"/>
</dbReference>
<dbReference type="Proteomes" id="UP001138540">
    <property type="component" value="Unassembled WGS sequence"/>
</dbReference>
<proteinExistence type="predicted"/>